<organism evidence="1 2">
    <name type="scientific">Cryobacterium zongtaii</name>
    <dbReference type="NCBI Taxonomy" id="1259217"/>
    <lineage>
        <taxon>Bacteria</taxon>
        <taxon>Bacillati</taxon>
        <taxon>Actinomycetota</taxon>
        <taxon>Actinomycetes</taxon>
        <taxon>Micrococcales</taxon>
        <taxon>Microbacteriaceae</taxon>
        <taxon>Cryobacterium</taxon>
    </lineage>
</organism>
<dbReference type="Pfam" id="PF04978">
    <property type="entry name" value="MST"/>
    <property type="match status" value="1"/>
</dbReference>
<name>A0A2S3ZHN9_9MICO</name>
<dbReference type="InterPro" id="IPR007061">
    <property type="entry name" value="MST-like"/>
</dbReference>
<evidence type="ECO:0000313" key="2">
    <source>
        <dbReference type="Proteomes" id="UP000237340"/>
    </source>
</evidence>
<dbReference type="Gene3D" id="1.20.120.450">
    <property type="entry name" value="dinb family like domain"/>
    <property type="match status" value="1"/>
</dbReference>
<accession>A0A2S3ZHN9</accession>
<dbReference type="AlphaFoldDB" id="A0A2S3ZHN9"/>
<keyword evidence="2" id="KW-1185">Reference proteome</keyword>
<protein>
    <submittedName>
        <fullName evidence="1">DUF664 domain-containing protein</fullName>
    </submittedName>
</protein>
<reference evidence="1 2" key="1">
    <citation type="submission" date="2018-01" db="EMBL/GenBank/DDBJ databases">
        <title>Cryobacterium sp. nov., from glaciers in China.</title>
        <authorList>
            <person name="Liu Q."/>
            <person name="Xin Y.-H."/>
        </authorList>
    </citation>
    <scope>NUCLEOTIDE SEQUENCE [LARGE SCALE GENOMIC DNA]</scope>
    <source>
        <strain evidence="1 2">TMN-42</strain>
    </source>
</reference>
<dbReference type="EMBL" id="PPXD01000008">
    <property type="protein sequence ID" value="POH66942.1"/>
    <property type="molecule type" value="Genomic_DNA"/>
</dbReference>
<gene>
    <name evidence="1" type="ORF">C3B61_07715</name>
</gene>
<evidence type="ECO:0000313" key="1">
    <source>
        <dbReference type="EMBL" id="POH66942.1"/>
    </source>
</evidence>
<dbReference type="InterPro" id="IPR034660">
    <property type="entry name" value="DinB/YfiT-like"/>
</dbReference>
<sequence>MLSTDLITDAFGRVQGAVHAALVGAGPELLGYRADHEANTIAWLVWHLTRVQDNHVADLMGEPQLWTSAGWQKRFNLPFAPTATGYGQGSTEVAAVRAGADLLQGYFDAVHERTLGYLATLHEDDFSRIVDTRWTPPVTLAVRLVSVIADDLQHAGQAAYVRGLAQRAGLL</sequence>
<dbReference type="RefSeq" id="WP_088454822.1">
    <property type="nucleotide sequence ID" value="NZ_PPXD01000008.1"/>
</dbReference>
<dbReference type="NCBIfam" id="NF047843">
    <property type="entry name" value="MST_Rv0443"/>
    <property type="match status" value="1"/>
</dbReference>
<comment type="caution">
    <text evidence="1">The sequence shown here is derived from an EMBL/GenBank/DDBJ whole genome shotgun (WGS) entry which is preliminary data.</text>
</comment>
<dbReference type="SUPFAM" id="SSF109854">
    <property type="entry name" value="DinB/YfiT-like putative metalloenzymes"/>
    <property type="match status" value="1"/>
</dbReference>
<dbReference type="Proteomes" id="UP000237340">
    <property type="component" value="Unassembled WGS sequence"/>
</dbReference>
<proteinExistence type="predicted"/>